<dbReference type="OrthoDB" id="2629330at2"/>
<dbReference type="EMBL" id="VNJI01000050">
    <property type="protein sequence ID" value="TVY06670.1"/>
    <property type="molecule type" value="Genomic_DNA"/>
</dbReference>
<keyword evidence="3" id="KW-1185">Reference proteome</keyword>
<feature type="compositionally biased region" description="Basic residues" evidence="1">
    <location>
        <begin position="51"/>
        <end position="60"/>
    </location>
</feature>
<dbReference type="Proteomes" id="UP000317036">
    <property type="component" value="Unassembled WGS sequence"/>
</dbReference>
<evidence type="ECO:0000313" key="3">
    <source>
        <dbReference type="Proteomes" id="UP000317036"/>
    </source>
</evidence>
<feature type="region of interest" description="Disordered" evidence="1">
    <location>
        <begin position="36"/>
        <end position="60"/>
    </location>
</feature>
<evidence type="ECO:0000313" key="2">
    <source>
        <dbReference type="EMBL" id="TVY06670.1"/>
    </source>
</evidence>
<reference evidence="2 3" key="1">
    <citation type="submission" date="2019-07" db="EMBL/GenBank/DDBJ databases">
        <authorList>
            <person name="Kim J."/>
        </authorList>
    </citation>
    <scope>NUCLEOTIDE SEQUENCE [LARGE SCALE GENOMIC DNA]</scope>
    <source>
        <strain evidence="2 3">JC52</strain>
    </source>
</reference>
<name>A0A559K3M1_9BACL</name>
<organism evidence="2 3">
    <name type="scientific">Paenibacillus cremeus</name>
    <dbReference type="NCBI Taxonomy" id="2163881"/>
    <lineage>
        <taxon>Bacteria</taxon>
        <taxon>Bacillati</taxon>
        <taxon>Bacillota</taxon>
        <taxon>Bacilli</taxon>
        <taxon>Bacillales</taxon>
        <taxon>Paenibacillaceae</taxon>
        <taxon>Paenibacillus</taxon>
    </lineage>
</organism>
<sequence>MKINVKKVLFILVCAEFMIWYYGSLEVHHSPQPIVLQQDQPSQAKQTPITHPKHGLKKAS</sequence>
<comment type="caution">
    <text evidence="2">The sequence shown here is derived from an EMBL/GenBank/DDBJ whole genome shotgun (WGS) entry which is preliminary data.</text>
</comment>
<dbReference type="AlphaFoldDB" id="A0A559K3M1"/>
<proteinExistence type="predicted"/>
<gene>
    <name evidence="2" type="ORF">FPZ49_27890</name>
</gene>
<protein>
    <submittedName>
        <fullName evidence="2">Uncharacterized protein</fullName>
    </submittedName>
</protein>
<evidence type="ECO:0000256" key="1">
    <source>
        <dbReference type="SAM" id="MobiDB-lite"/>
    </source>
</evidence>
<dbReference type="RefSeq" id="WP_144853338.1">
    <property type="nucleotide sequence ID" value="NZ_VNJI01000050.1"/>
</dbReference>
<accession>A0A559K3M1</accession>
<feature type="compositionally biased region" description="Polar residues" evidence="1">
    <location>
        <begin position="36"/>
        <end position="49"/>
    </location>
</feature>